<keyword evidence="2" id="KW-1185">Reference proteome</keyword>
<evidence type="ECO:0000313" key="1">
    <source>
        <dbReference type="EMBL" id="KAJ9103739.1"/>
    </source>
</evidence>
<proteinExistence type="predicted"/>
<sequence>MSFPLGAARPILLRSVAATTTIALIHSATPATRYAAAWLPLAHLTALYLVLGPLQASIHRPGGTFSVSSWLSGAVATWTLTAGVMAGEEARGWRDVVVIGGFVAVMNYAAVRVFVGLDPSSAIALLSLAIPVSFISSKSGTANAHLTPIFLLSLAASSTAVVLSTATGITTLHSRTYSFLFSFVYLGCTYYSRQVTGTNPVLATVKTMRDSKAALVAFAGSALLVMMFAVNGKERLVPYPKSLPLLLLSAVLFVGGTISTLSSTSNNNGRKLSASDDTMDSETSVEWTSTSSALATSSLTLLLTAVVQGCSPSSILPAPTSVLFSQAFVFLAATVAASILPSSLPGMEQQQSRNGSYSSLADVSGGAGKGYAELEERNMDVVVSDGARDVEAGVMSREGSNGDAKLNDSDATITAHFGSAKWNANKDGWVKRACWALFLLPLVAWIGTTTRAALAPLDGVVLGGEVGVKGYGVVAYYHEDVAILRNTIQTVKRKIRAYHTTKVIVYAKGPAHTANGGDREAMHRLRRDVGADEVVALKNVGREGETYLNHITRHYDSLTSPLGRQTLFIQPHLAWDWMFLPRMNNVLTDETGFVSFGPYLNASCTKDGGEIDSHGQSHPRIAQIYSSFHGDLCPADGFSITWAGQFMASRKRIWGNKKSTYANLLEFFHVPKLAEDDAAYATTRKEWIWKEGW</sequence>
<reference evidence="1" key="1">
    <citation type="submission" date="2023-04" db="EMBL/GenBank/DDBJ databases">
        <title>Draft Genome sequencing of Naganishia species isolated from polar environments using Oxford Nanopore Technology.</title>
        <authorList>
            <person name="Leo P."/>
            <person name="Venkateswaran K."/>
        </authorList>
    </citation>
    <scope>NUCLEOTIDE SEQUENCE</scope>
    <source>
        <strain evidence="1">MNA-CCFEE 5423</strain>
    </source>
</reference>
<dbReference type="Proteomes" id="UP001227268">
    <property type="component" value="Unassembled WGS sequence"/>
</dbReference>
<name>A0ACC2VXN0_9TREE</name>
<comment type="caution">
    <text evidence="1">The sequence shown here is derived from an EMBL/GenBank/DDBJ whole genome shotgun (WGS) entry which is preliminary data.</text>
</comment>
<accession>A0ACC2VXN0</accession>
<organism evidence="1 2">
    <name type="scientific">Naganishia friedmannii</name>
    <dbReference type="NCBI Taxonomy" id="89922"/>
    <lineage>
        <taxon>Eukaryota</taxon>
        <taxon>Fungi</taxon>
        <taxon>Dikarya</taxon>
        <taxon>Basidiomycota</taxon>
        <taxon>Agaricomycotina</taxon>
        <taxon>Tremellomycetes</taxon>
        <taxon>Filobasidiales</taxon>
        <taxon>Filobasidiaceae</taxon>
        <taxon>Naganishia</taxon>
    </lineage>
</organism>
<evidence type="ECO:0000313" key="2">
    <source>
        <dbReference type="Proteomes" id="UP001227268"/>
    </source>
</evidence>
<dbReference type="EMBL" id="JASBWT010000006">
    <property type="protein sequence ID" value="KAJ9103739.1"/>
    <property type="molecule type" value="Genomic_DNA"/>
</dbReference>
<gene>
    <name evidence="1" type="ORF">QFC21_002199</name>
</gene>
<protein>
    <submittedName>
        <fullName evidence="1">Uncharacterized protein</fullName>
    </submittedName>
</protein>